<comment type="subcellular location">
    <subcellularLocation>
        <location evidence="1">Membrane</location>
    </subcellularLocation>
</comment>
<dbReference type="Proteomes" id="UP000784286">
    <property type="component" value="Unassembled WGS sequence"/>
</dbReference>
<reference evidence="7" key="2">
    <citation type="submission" date="2021-04" db="EMBL/GenBank/DDBJ databases">
        <authorList>
            <person name="Gilroy R."/>
        </authorList>
    </citation>
    <scope>NUCLEOTIDE SEQUENCE</scope>
    <source>
        <strain evidence="7">8470</strain>
    </source>
</reference>
<dbReference type="InterPro" id="IPR025640">
    <property type="entry name" value="GYF_2"/>
</dbReference>
<sequence length="146" mass="16673">MEFYISNNNEKEGPFTLEELSAKDITPHTLVWAVGYKEWKAAKDVPKLNDIIYKTPPAPPVQQPMPKTWLVESILVTLFCCLPFGIVGIINAVKVDTLYYGGLYEESVYRSNQAKKWILWGFFVGLAGVLLYVFFLVSTIIFEHYS</sequence>
<evidence type="ECO:0000256" key="3">
    <source>
        <dbReference type="ARBA" id="ARBA00022989"/>
    </source>
</evidence>
<evidence type="ECO:0000313" key="8">
    <source>
        <dbReference type="Proteomes" id="UP000784286"/>
    </source>
</evidence>
<evidence type="ECO:0000256" key="1">
    <source>
        <dbReference type="ARBA" id="ARBA00004370"/>
    </source>
</evidence>
<proteinExistence type="predicted"/>
<evidence type="ECO:0000259" key="6">
    <source>
        <dbReference type="Pfam" id="PF14237"/>
    </source>
</evidence>
<dbReference type="InterPro" id="IPR051423">
    <property type="entry name" value="CD225/Dispanin"/>
</dbReference>
<protein>
    <submittedName>
        <fullName evidence="7">CD225/dispanin family protein</fullName>
    </submittedName>
</protein>
<dbReference type="InterPro" id="IPR007593">
    <property type="entry name" value="CD225/Dispanin_fam"/>
</dbReference>
<feature type="transmembrane region" description="Helical" evidence="5">
    <location>
        <begin position="117"/>
        <end position="142"/>
    </location>
</feature>
<dbReference type="Pfam" id="PF14237">
    <property type="entry name" value="GYF_2"/>
    <property type="match status" value="1"/>
</dbReference>
<gene>
    <name evidence="7" type="ORF">H9928_07375</name>
</gene>
<dbReference type="AlphaFoldDB" id="A0A948TN44"/>
<dbReference type="GO" id="GO:0016020">
    <property type="term" value="C:membrane"/>
    <property type="evidence" value="ECO:0007669"/>
    <property type="project" value="UniProtKB-SubCell"/>
</dbReference>
<reference evidence="7" key="1">
    <citation type="journal article" date="2021" name="PeerJ">
        <title>Extensive microbial diversity within the chicken gut microbiome revealed by metagenomics and culture.</title>
        <authorList>
            <person name="Gilroy R."/>
            <person name="Ravi A."/>
            <person name="Getino M."/>
            <person name="Pursley I."/>
            <person name="Horton D.L."/>
            <person name="Alikhan N.F."/>
            <person name="Baker D."/>
            <person name="Gharbi K."/>
            <person name="Hall N."/>
            <person name="Watson M."/>
            <person name="Adriaenssens E.M."/>
            <person name="Foster-Nyarko E."/>
            <person name="Jarju S."/>
            <person name="Secka A."/>
            <person name="Antonio M."/>
            <person name="Oren A."/>
            <person name="Chaudhuri R.R."/>
            <person name="La Ragione R."/>
            <person name="Hildebrand F."/>
            <person name="Pallen M.J."/>
        </authorList>
    </citation>
    <scope>NUCLEOTIDE SEQUENCE</scope>
    <source>
        <strain evidence="7">8470</strain>
    </source>
</reference>
<keyword evidence="3 5" id="KW-1133">Transmembrane helix</keyword>
<dbReference type="Pfam" id="PF04505">
    <property type="entry name" value="CD225"/>
    <property type="match status" value="1"/>
</dbReference>
<organism evidence="7 8">
    <name type="scientific">Candidatus Phocaeicola excrementipullorum</name>
    <dbReference type="NCBI Taxonomy" id="2838731"/>
    <lineage>
        <taxon>Bacteria</taxon>
        <taxon>Pseudomonadati</taxon>
        <taxon>Bacteroidota</taxon>
        <taxon>Bacteroidia</taxon>
        <taxon>Bacteroidales</taxon>
        <taxon>Bacteroidaceae</taxon>
        <taxon>Phocaeicola</taxon>
    </lineage>
</organism>
<accession>A0A948TN44</accession>
<keyword evidence="2 5" id="KW-0812">Transmembrane</keyword>
<evidence type="ECO:0000256" key="2">
    <source>
        <dbReference type="ARBA" id="ARBA00022692"/>
    </source>
</evidence>
<evidence type="ECO:0000256" key="5">
    <source>
        <dbReference type="SAM" id="Phobius"/>
    </source>
</evidence>
<dbReference type="PANTHER" id="PTHR14948:SF44">
    <property type="entry name" value="PROLINE-RICH TRANSMEMBRANE PROTEIN 1-LIKE"/>
    <property type="match status" value="1"/>
</dbReference>
<dbReference type="PANTHER" id="PTHR14948">
    <property type="entry name" value="NG5"/>
    <property type="match status" value="1"/>
</dbReference>
<name>A0A948TN44_9BACT</name>
<comment type="caution">
    <text evidence="7">The sequence shown here is derived from an EMBL/GenBank/DDBJ whole genome shotgun (WGS) entry which is preliminary data.</text>
</comment>
<dbReference type="EMBL" id="JAHLFJ010000071">
    <property type="protein sequence ID" value="MBU3856357.1"/>
    <property type="molecule type" value="Genomic_DNA"/>
</dbReference>
<feature type="domain" description="GYF" evidence="6">
    <location>
        <begin position="4"/>
        <end position="48"/>
    </location>
</feature>
<feature type="transmembrane region" description="Helical" evidence="5">
    <location>
        <begin position="69"/>
        <end position="93"/>
    </location>
</feature>
<keyword evidence="4 5" id="KW-0472">Membrane</keyword>
<evidence type="ECO:0000256" key="4">
    <source>
        <dbReference type="ARBA" id="ARBA00023136"/>
    </source>
</evidence>
<evidence type="ECO:0000313" key="7">
    <source>
        <dbReference type="EMBL" id="MBU3856357.1"/>
    </source>
</evidence>